<feature type="domain" description="FAD-binding FR-type" evidence="10">
    <location>
        <begin position="4"/>
        <end position="108"/>
    </location>
</feature>
<keyword evidence="6" id="KW-0560">Oxidoreductase</keyword>
<dbReference type="Gene3D" id="3.40.50.80">
    <property type="entry name" value="Nucleotide-binding domain of ferredoxin-NADP reductase (FNR) module"/>
    <property type="match status" value="1"/>
</dbReference>
<dbReference type="CDD" id="cd06214">
    <property type="entry name" value="PA_degradation_oxidoreductase_like"/>
    <property type="match status" value="1"/>
</dbReference>
<evidence type="ECO:0000256" key="5">
    <source>
        <dbReference type="ARBA" id="ARBA00022827"/>
    </source>
</evidence>
<keyword evidence="4" id="KW-0479">Metal-binding</keyword>
<evidence type="ECO:0000256" key="6">
    <source>
        <dbReference type="ARBA" id="ARBA00023002"/>
    </source>
</evidence>
<dbReference type="PRINTS" id="PR00371">
    <property type="entry name" value="FPNCR"/>
</dbReference>
<proteinExistence type="predicted"/>
<dbReference type="SUPFAM" id="SSF52343">
    <property type="entry name" value="Ferredoxin reductase-like, C-terminal NADP-linked domain"/>
    <property type="match status" value="1"/>
</dbReference>
<dbReference type="Proteomes" id="UP000770785">
    <property type="component" value="Unassembled WGS sequence"/>
</dbReference>
<dbReference type="InterPro" id="IPR012675">
    <property type="entry name" value="Beta-grasp_dom_sf"/>
</dbReference>
<dbReference type="InterPro" id="IPR036010">
    <property type="entry name" value="2Fe-2S_ferredoxin-like_sf"/>
</dbReference>
<dbReference type="InterPro" id="IPR006058">
    <property type="entry name" value="2Fe2S_fd_BS"/>
</dbReference>
<dbReference type="InterPro" id="IPR001433">
    <property type="entry name" value="OxRdtase_FAD/NAD-bd"/>
</dbReference>
<keyword evidence="12" id="KW-1185">Reference proteome</keyword>
<comment type="cofactor">
    <cofactor evidence="1">
        <name>FAD</name>
        <dbReference type="ChEBI" id="CHEBI:57692"/>
    </cofactor>
</comment>
<dbReference type="Gene3D" id="3.10.20.30">
    <property type="match status" value="1"/>
</dbReference>
<dbReference type="InterPro" id="IPR039261">
    <property type="entry name" value="FNR_nucleotide-bd"/>
</dbReference>
<gene>
    <name evidence="11" type="ORF">GGR27_003261</name>
</gene>
<dbReference type="InterPro" id="IPR001041">
    <property type="entry name" value="2Fe-2S_ferredoxin-type"/>
</dbReference>
<keyword evidence="3" id="KW-0001">2Fe-2S</keyword>
<dbReference type="RefSeq" id="WP_168039136.1">
    <property type="nucleotide sequence ID" value="NZ_JAATJH010000006.1"/>
</dbReference>
<dbReference type="PANTHER" id="PTHR47354">
    <property type="entry name" value="NADH OXIDOREDUCTASE HCR"/>
    <property type="match status" value="1"/>
</dbReference>
<dbReference type="Gene3D" id="2.40.30.10">
    <property type="entry name" value="Translation factors"/>
    <property type="match status" value="1"/>
</dbReference>
<keyword evidence="8" id="KW-0411">Iron-sulfur</keyword>
<dbReference type="PROSITE" id="PS00197">
    <property type="entry name" value="2FE2S_FER_1"/>
    <property type="match status" value="1"/>
</dbReference>
<organism evidence="11 12">
    <name type="scientific">Neolewinella antarctica</name>
    <dbReference type="NCBI Taxonomy" id="442734"/>
    <lineage>
        <taxon>Bacteria</taxon>
        <taxon>Pseudomonadati</taxon>
        <taxon>Bacteroidota</taxon>
        <taxon>Saprospiria</taxon>
        <taxon>Saprospirales</taxon>
        <taxon>Lewinellaceae</taxon>
        <taxon>Neolewinella</taxon>
    </lineage>
</organism>
<dbReference type="Pfam" id="PF00111">
    <property type="entry name" value="Fer2"/>
    <property type="match status" value="1"/>
</dbReference>
<dbReference type="InterPro" id="IPR001709">
    <property type="entry name" value="Flavoprot_Pyr_Nucl_cyt_Rdtase"/>
</dbReference>
<evidence type="ECO:0000259" key="10">
    <source>
        <dbReference type="PROSITE" id="PS51384"/>
    </source>
</evidence>
<dbReference type="Pfam" id="PF00175">
    <property type="entry name" value="NAD_binding_1"/>
    <property type="match status" value="1"/>
</dbReference>
<dbReference type="EMBL" id="JAATJH010000006">
    <property type="protein sequence ID" value="NJC27743.1"/>
    <property type="molecule type" value="Genomic_DNA"/>
</dbReference>
<dbReference type="InterPro" id="IPR050415">
    <property type="entry name" value="MRET"/>
</dbReference>
<dbReference type="InterPro" id="IPR008333">
    <property type="entry name" value="Cbr1-like_FAD-bd_dom"/>
</dbReference>
<dbReference type="PROSITE" id="PS51085">
    <property type="entry name" value="2FE2S_FER_2"/>
    <property type="match status" value="1"/>
</dbReference>
<accession>A0ABX0XEK3</accession>
<evidence type="ECO:0000256" key="2">
    <source>
        <dbReference type="ARBA" id="ARBA00022630"/>
    </source>
</evidence>
<evidence type="ECO:0000259" key="9">
    <source>
        <dbReference type="PROSITE" id="PS51085"/>
    </source>
</evidence>
<dbReference type="Pfam" id="PF00970">
    <property type="entry name" value="FAD_binding_6"/>
    <property type="match status" value="1"/>
</dbReference>
<evidence type="ECO:0000256" key="8">
    <source>
        <dbReference type="ARBA" id="ARBA00023014"/>
    </source>
</evidence>
<evidence type="ECO:0000256" key="1">
    <source>
        <dbReference type="ARBA" id="ARBA00001974"/>
    </source>
</evidence>
<dbReference type="CDD" id="cd00207">
    <property type="entry name" value="fer2"/>
    <property type="match status" value="1"/>
</dbReference>
<dbReference type="InterPro" id="IPR017938">
    <property type="entry name" value="Riboflavin_synthase-like_b-brl"/>
</dbReference>
<dbReference type="InterPro" id="IPR017927">
    <property type="entry name" value="FAD-bd_FR_type"/>
</dbReference>
<dbReference type="SUPFAM" id="SSF54292">
    <property type="entry name" value="2Fe-2S ferredoxin-like"/>
    <property type="match status" value="1"/>
</dbReference>
<keyword evidence="2" id="KW-0285">Flavoprotein</keyword>
<dbReference type="PRINTS" id="PR00406">
    <property type="entry name" value="CYTB5RDTASE"/>
</dbReference>
<keyword evidence="5" id="KW-0274">FAD</keyword>
<name>A0ABX0XEK3_9BACT</name>
<evidence type="ECO:0000256" key="7">
    <source>
        <dbReference type="ARBA" id="ARBA00023004"/>
    </source>
</evidence>
<reference evidence="11 12" key="1">
    <citation type="submission" date="2020-03" db="EMBL/GenBank/DDBJ databases">
        <title>Genomic Encyclopedia of Type Strains, Phase IV (KMG-IV): sequencing the most valuable type-strain genomes for metagenomic binning, comparative biology and taxonomic classification.</title>
        <authorList>
            <person name="Goeker M."/>
        </authorList>
    </citation>
    <scope>NUCLEOTIDE SEQUENCE [LARGE SCALE GENOMIC DNA]</scope>
    <source>
        <strain evidence="11 12">DSM 105096</strain>
    </source>
</reference>
<evidence type="ECO:0000313" key="12">
    <source>
        <dbReference type="Proteomes" id="UP000770785"/>
    </source>
</evidence>
<sequence length="371" mass="40717">MSQPTFYSLPVASITPETDSAATVAFDVPEELADQFAYKAGQYLTLKFTVNGKEERRAYSMCSAPHEDEIAVTVKRVRGGVVSNYIADQLKAGDTVEVMPPQGRFLVDTDHARRREYFLFGAGSGITPLMSILQSVLEREPQSKVHLFYGNRDEKNIIFEKKLESLQERYEGQLEVEHTLSRPEKFKQSGLRGLFSRGKPQWRGATGRISIKAVQEFMQRHPALVEDRAYYICGPGQMIDDVEQALLGLGVLKKHVHTERFASASSTKAKAPVSGEVVAATVTAKISGKEHVVDLKPGQTILDALLENGSQPPYSCLAGACSTCIAKVNKGGVKMEVCFALDDDEVANGFVLTCQSHATTAEVYVDFDAAE</sequence>
<feature type="domain" description="2Fe-2S ferredoxin-type" evidence="9">
    <location>
        <begin position="280"/>
        <end position="371"/>
    </location>
</feature>
<dbReference type="SUPFAM" id="SSF63380">
    <property type="entry name" value="Riboflavin synthase domain-like"/>
    <property type="match status" value="1"/>
</dbReference>
<dbReference type="PANTHER" id="PTHR47354:SF8">
    <property type="entry name" value="1,2-PHENYLACETYL-COA EPOXIDASE, SUBUNIT E"/>
    <property type="match status" value="1"/>
</dbReference>
<keyword evidence="7" id="KW-0408">Iron</keyword>
<evidence type="ECO:0000256" key="4">
    <source>
        <dbReference type="ARBA" id="ARBA00022723"/>
    </source>
</evidence>
<evidence type="ECO:0000256" key="3">
    <source>
        <dbReference type="ARBA" id="ARBA00022714"/>
    </source>
</evidence>
<protein>
    <submittedName>
        <fullName evidence="11">Ring-1,2-phenylacetyl-CoA epoxidase subunit PaaE</fullName>
    </submittedName>
</protein>
<evidence type="ECO:0000313" key="11">
    <source>
        <dbReference type="EMBL" id="NJC27743.1"/>
    </source>
</evidence>
<comment type="caution">
    <text evidence="11">The sequence shown here is derived from an EMBL/GenBank/DDBJ whole genome shotgun (WGS) entry which is preliminary data.</text>
</comment>
<dbReference type="PROSITE" id="PS51384">
    <property type="entry name" value="FAD_FR"/>
    <property type="match status" value="1"/>
</dbReference>